<sequence>MYVFKEALTNFVQINQSTLANLSMDTALGGQLPSSRSFRIPSRHLFPE</sequence>
<comment type="caution">
    <text evidence="1">The sequence shown here is derived from an EMBL/GenBank/DDBJ whole genome shotgun (WGS) entry which is preliminary data.</text>
</comment>
<name>A0A212FHC9_DANPL</name>
<evidence type="ECO:0000313" key="2">
    <source>
        <dbReference type="Proteomes" id="UP000007151"/>
    </source>
</evidence>
<keyword evidence="2" id="KW-1185">Reference proteome</keyword>
<dbReference type="KEGG" id="dpl:KGM_201697"/>
<accession>A0A212FHC9</accession>
<dbReference type="Proteomes" id="UP000007151">
    <property type="component" value="Unassembled WGS sequence"/>
</dbReference>
<dbReference type="InParanoid" id="A0A212FHC9"/>
<proteinExistence type="predicted"/>
<dbReference type="AlphaFoldDB" id="A0A212FHC9"/>
<protein>
    <submittedName>
        <fullName evidence="1">Uncharacterized protein</fullName>
    </submittedName>
</protein>
<organism evidence="1 2">
    <name type="scientific">Danaus plexippus plexippus</name>
    <dbReference type="NCBI Taxonomy" id="278856"/>
    <lineage>
        <taxon>Eukaryota</taxon>
        <taxon>Metazoa</taxon>
        <taxon>Ecdysozoa</taxon>
        <taxon>Arthropoda</taxon>
        <taxon>Hexapoda</taxon>
        <taxon>Insecta</taxon>
        <taxon>Pterygota</taxon>
        <taxon>Neoptera</taxon>
        <taxon>Endopterygota</taxon>
        <taxon>Lepidoptera</taxon>
        <taxon>Glossata</taxon>
        <taxon>Ditrysia</taxon>
        <taxon>Papilionoidea</taxon>
        <taxon>Nymphalidae</taxon>
        <taxon>Danainae</taxon>
        <taxon>Danaini</taxon>
        <taxon>Danaina</taxon>
        <taxon>Danaus</taxon>
        <taxon>Danaus</taxon>
    </lineage>
</organism>
<dbReference type="EMBL" id="AGBW02008505">
    <property type="protein sequence ID" value="OWR53140.1"/>
    <property type="molecule type" value="Genomic_DNA"/>
</dbReference>
<reference evidence="1 2" key="1">
    <citation type="journal article" date="2011" name="Cell">
        <title>The monarch butterfly genome yields insights into long-distance migration.</title>
        <authorList>
            <person name="Zhan S."/>
            <person name="Merlin C."/>
            <person name="Boore J.L."/>
            <person name="Reppert S.M."/>
        </authorList>
    </citation>
    <scope>NUCLEOTIDE SEQUENCE [LARGE SCALE GENOMIC DNA]</scope>
    <source>
        <strain evidence="1">F-2</strain>
    </source>
</reference>
<evidence type="ECO:0000313" key="1">
    <source>
        <dbReference type="EMBL" id="OWR53140.1"/>
    </source>
</evidence>
<gene>
    <name evidence="1" type="ORF">KGM_201697</name>
</gene>